<proteinExistence type="predicted"/>
<protein>
    <submittedName>
        <fullName evidence="2">DUF6065 family protein</fullName>
    </submittedName>
</protein>
<evidence type="ECO:0000313" key="2">
    <source>
        <dbReference type="EMBL" id="MFC6199314.1"/>
    </source>
</evidence>
<dbReference type="Proteomes" id="UP001596303">
    <property type="component" value="Unassembled WGS sequence"/>
</dbReference>
<dbReference type="EMBL" id="JBHSSW010000028">
    <property type="protein sequence ID" value="MFC6199314.1"/>
    <property type="molecule type" value="Genomic_DNA"/>
</dbReference>
<organism evidence="2 3">
    <name type="scientific">Ponticaulis profundi</name>
    <dbReference type="NCBI Taxonomy" id="2665222"/>
    <lineage>
        <taxon>Bacteria</taxon>
        <taxon>Pseudomonadati</taxon>
        <taxon>Pseudomonadota</taxon>
        <taxon>Alphaproteobacteria</taxon>
        <taxon>Hyphomonadales</taxon>
        <taxon>Hyphomonadaceae</taxon>
        <taxon>Ponticaulis</taxon>
    </lineage>
</organism>
<gene>
    <name evidence="2" type="ORF">ACFQDM_14605</name>
</gene>
<keyword evidence="3" id="KW-1185">Reference proteome</keyword>
<dbReference type="Pfam" id="PF19541">
    <property type="entry name" value="DUF6065"/>
    <property type="match status" value="1"/>
</dbReference>
<comment type="caution">
    <text evidence="2">The sequence shown here is derived from an EMBL/GenBank/DDBJ whole genome shotgun (WGS) entry which is preliminary data.</text>
</comment>
<accession>A0ABW1SD29</accession>
<evidence type="ECO:0000256" key="1">
    <source>
        <dbReference type="SAM" id="MobiDB-lite"/>
    </source>
</evidence>
<feature type="region of interest" description="Disordered" evidence="1">
    <location>
        <begin position="220"/>
        <end position="247"/>
    </location>
</feature>
<reference evidence="3" key="1">
    <citation type="journal article" date="2019" name="Int. J. Syst. Evol. Microbiol.">
        <title>The Global Catalogue of Microorganisms (GCM) 10K type strain sequencing project: providing services to taxonomists for standard genome sequencing and annotation.</title>
        <authorList>
            <consortium name="The Broad Institute Genomics Platform"/>
            <consortium name="The Broad Institute Genome Sequencing Center for Infectious Disease"/>
            <person name="Wu L."/>
            <person name="Ma J."/>
        </authorList>
    </citation>
    <scope>NUCLEOTIDE SEQUENCE [LARGE SCALE GENOMIC DNA]</scope>
    <source>
        <strain evidence="3">CGMCC-1.15741</strain>
    </source>
</reference>
<sequence>MQLDCYRIYDVAPEIVPGRSRRAWMDEFMDRHPYRCLPLTMANSTGWEILCPIDLEIEWSGEMMEDAIELRSSAGTEAVRSFAGSHFRHGIVTMHTGHLFRTPPGWAVACSAPPNWPKDGISGLSGLVETDWLPFPFTMNWQMTRPGIVRFEKDEPFCFITLVEHHRLEDVQPTLRQLDDHSQLKHEYEVWRDSRADFNTRLASREAEAMRDRWQRHYMRGKTAGGDSGSSDHKTKRLLKMPISEKE</sequence>
<dbReference type="RefSeq" id="WP_377380260.1">
    <property type="nucleotide sequence ID" value="NZ_JBHSSW010000028.1"/>
</dbReference>
<dbReference type="InterPro" id="IPR045709">
    <property type="entry name" value="DUF6065"/>
</dbReference>
<evidence type="ECO:0000313" key="3">
    <source>
        <dbReference type="Proteomes" id="UP001596303"/>
    </source>
</evidence>
<name>A0ABW1SD29_9PROT</name>